<evidence type="ECO:0000256" key="1">
    <source>
        <dbReference type="ARBA" id="ARBA00009403"/>
    </source>
</evidence>
<feature type="domain" description="Cystatin" evidence="3">
    <location>
        <begin position="25"/>
        <end position="128"/>
    </location>
</feature>
<reference evidence="4" key="1">
    <citation type="submission" date="2012-10" db="EMBL/GenBank/DDBJ databases">
        <title>Adaptive selection of bracovirus genes drives the specialization of Cotesia parasitoid wasps.</title>
        <authorList>
            <person name="Jancek S."/>
            <person name="Bezier A."/>
            <person name="Gayral P."/>
            <person name="Paillusson C."/>
            <person name="Kaiser L."/>
            <person name="Dupas S."/>
            <person name="Le Ru B.P."/>
            <person name="Barbe V."/>
            <person name="Periquet G."/>
            <person name="Drezen J.M."/>
            <person name="Herniou E.A."/>
        </authorList>
    </citation>
    <scope>NUCLEOTIDE SEQUENCE</scope>
    <source>
        <strain evidence="4">Kitale</strain>
    </source>
</reference>
<dbReference type="Gene3D" id="3.10.450.10">
    <property type="match status" value="1"/>
</dbReference>
<dbReference type="EMBL" id="HF570928">
    <property type="protein sequence ID" value="CCQ19299.1"/>
    <property type="molecule type" value="Genomic_DNA"/>
</dbReference>
<proteinExistence type="inferred from homology"/>
<protein>
    <submittedName>
        <fullName evidence="4">Cystatin-A</fullName>
    </submittedName>
</protein>
<evidence type="ECO:0000259" key="3">
    <source>
        <dbReference type="SMART" id="SM00043"/>
    </source>
</evidence>
<gene>
    <name evidence="4" type="primary">cystatin-a (CskBV_cg1.1)</name>
</gene>
<dbReference type="Pfam" id="PF00031">
    <property type="entry name" value="Cystatin"/>
    <property type="match status" value="1"/>
</dbReference>
<dbReference type="GO" id="GO:0031982">
    <property type="term" value="C:vesicle"/>
    <property type="evidence" value="ECO:0007669"/>
    <property type="project" value="TreeGrafter"/>
</dbReference>
<organism evidence="4">
    <name type="scientific">Cotesia sesamiae Kitale bracovirus</name>
    <dbReference type="NCBI Taxonomy" id="452648"/>
    <lineage>
        <taxon>Viruses</taxon>
        <taxon>Viruses incertae sedis</taxon>
        <taxon>Polydnaviriformidae</taxon>
        <taxon>Bracoviriform</taxon>
        <taxon>Cotesia sesamiae bracovirus</taxon>
    </lineage>
</organism>
<name>W0UFD7_9VIRU</name>
<dbReference type="GO" id="GO:0005615">
    <property type="term" value="C:extracellular space"/>
    <property type="evidence" value="ECO:0007669"/>
    <property type="project" value="TreeGrafter"/>
</dbReference>
<dbReference type="SUPFAM" id="SSF54403">
    <property type="entry name" value="Cystatin/monellin"/>
    <property type="match status" value="1"/>
</dbReference>
<sequence length="139" mass="16100">MCKEYRVLFILFLALALRAAEARHSFVGGKESISVDDPQVKNAADTIMRQINRDHRGERSLILVEIEEGKYQVVAGIKYYLRLRVGESNCRKNKLSPRCKLDESRPYKACSATILDQPWIHNTRIEWNCNPYEIDDSNK</sequence>
<comment type="similarity">
    <text evidence="1">Belongs to the cystatin family.</text>
</comment>
<dbReference type="SMART" id="SM00043">
    <property type="entry name" value="CY"/>
    <property type="match status" value="1"/>
</dbReference>
<dbReference type="GO" id="GO:0004869">
    <property type="term" value="F:cysteine-type endopeptidase inhibitor activity"/>
    <property type="evidence" value="ECO:0007669"/>
    <property type="project" value="InterPro"/>
</dbReference>
<accession>W0UFD7</accession>
<dbReference type="PANTHER" id="PTHR46186:SF2">
    <property type="entry name" value="CYSTATIN"/>
    <property type="match status" value="1"/>
</dbReference>
<dbReference type="InterPro" id="IPR046350">
    <property type="entry name" value="Cystatin_sf"/>
</dbReference>
<keyword evidence="2" id="KW-0646">Protease inhibitor</keyword>
<dbReference type="CDD" id="cd00042">
    <property type="entry name" value="CY"/>
    <property type="match status" value="1"/>
</dbReference>
<dbReference type="InterPro" id="IPR000010">
    <property type="entry name" value="Cystatin_dom"/>
</dbReference>
<evidence type="ECO:0000313" key="4">
    <source>
        <dbReference type="EMBL" id="CCQ19299.1"/>
    </source>
</evidence>
<dbReference type="PANTHER" id="PTHR46186">
    <property type="entry name" value="CYSTATIN"/>
    <property type="match status" value="1"/>
</dbReference>
<evidence type="ECO:0000256" key="2">
    <source>
        <dbReference type="ARBA" id="ARBA00022690"/>
    </source>
</evidence>